<dbReference type="GO" id="GO:0003700">
    <property type="term" value="F:DNA-binding transcription factor activity"/>
    <property type="evidence" value="ECO:0007669"/>
    <property type="project" value="InterPro"/>
</dbReference>
<dbReference type="PANTHER" id="PTHR47504">
    <property type="entry name" value="RIGHT ORIGIN-BINDING PROTEIN"/>
    <property type="match status" value="1"/>
</dbReference>
<reference evidence="5 6" key="1">
    <citation type="submission" date="2015-09" db="EMBL/GenBank/DDBJ databases">
        <authorList>
            <consortium name="Pathogen Informatics"/>
        </authorList>
    </citation>
    <scope>NUCLEOTIDE SEQUENCE [LARGE SCALE GENOMIC DNA]</scope>
    <source>
        <strain evidence="5 6">2789STDY5608840</strain>
    </source>
</reference>
<evidence type="ECO:0000256" key="1">
    <source>
        <dbReference type="ARBA" id="ARBA00023015"/>
    </source>
</evidence>
<dbReference type="InterPro" id="IPR050959">
    <property type="entry name" value="MarA-like"/>
</dbReference>
<dbReference type="STRING" id="338188.ERS852397_01413"/>
<dbReference type="SUPFAM" id="SSF46689">
    <property type="entry name" value="Homeodomain-like"/>
    <property type="match status" value="1"/>
</dbReference>
<dbReference type="SMART" id="SM00342">
    <property type="entry name" value="HTH_ARAC"/>
    <property type="match status" value="1"/>
</dbReference>
<dbReference type="Gene3D" id="1.10.10.60">
    <property type="entry name" value="Homeodomain-like"/>
    <property type="match status" value="1"/>
</dbReference>
<proteinExistence type="predicted"/>
<dbReference type="AlphaFoldDB" id="A0A174CFZ5"/>
<evidence type="ECO:0000313" key="5">
    <source>
        <dbReference type="EMBL" id="CUO12491.1"/>
    </source>
</evidence>
<keyword evidence="2" id="KW-0238">DNA-binding</keyword>
<gene>
    <name evidence="5" type="ORF">ERS852397_01413</name>
</gene>
<dbReference type="EMBL" id="CYZH01000006">
    <property type="protein sequence ID" value="CUO12491.1"/>
    <property type="molecule type" value="Genomic_DNA"/>
</dbReference>
<evidence type="ECO:0000256" key="2">
    <source>
        <dbReference type="ARBA" id="ARBA00023125"/>
    </source>
</evidence>
<dbReference type="Proteomes" id="UP000095517">
    <property type="component" value="Unassembled WGS sequence"/>
</dbReference>
<evidence type="ECO:0000256" key="3">
    <source>
        <dbReference type="ARBA" id="ARBA00023163"/>
    </source>
</evidence>
<evidence type="ECO:0000313" key="6">
    <source>
        <dbReference type="Proteomes" id="UP000095517"/>
    </source>
</evidence>
<evidence type="ECO:0000259" key="4">
    <source>
        <dbReference type="PROSITE" id="PS01124"/>
    </source>
</evidence>
<keyword evidence="3" id="KW-0804">Transcription</keyword>
<name>A0A174CFZ5_9BACE</name>
<accession>A0A174CFZ5</accession>
<feature type="domain" description="HTH araC/xylS-type" evidence="4">
    <location>
        <begin position="215"/>
        <end position="287"/>
    </location>
</feature>
<dbReference type="PANTHER" id="PTHR47504:SF5">
    <property type="entry name" value="RIGHT ORIGIN-BINDING PROTEIN"/>
    <property type="match status" value="1"/>
</dbReference>
<protein>
    <submittedName>
        <fullName evidence="5">Transcriptional regulator</fullName>
    </submittedName>
</protein>
<dbReference type="GO" id="GO:0043565">
    <property type="term" value="F:sequence-specific DNA binding"/>
    <property type="evidence" value="ECO:0007669"/>
    <property type="project" value="InterPro"/>
</dbReference>
<sequence length="289" mass="34017">MDKSFSISGYLLSRLQPDDPQEARLRMLCVTISKDMPEERRERQLRPFASDMEFMNMIAGWMNGLPEAISHEQPDFERWLELFMTAGEAESTRYVMRLQIWYTHYCCVEELLTVCRLLQRHREEHLEAIYHRMLYYFREARIQCGMPSTSEPTEGIEVSFKLLDASYEHINRKIILQAEELLGIHTDHSFIQKVMECHNEAKTAEELAELCGANSTVTFRRTFLRLFNCPVAQWLRQKRAEQVLKLLRTTHLPLPEIAEECGFANQSYLSDFCKRNLGDTPVNIRRNRS</sequence>
<dbReference type="PROSITE" id="PS01124">
    <property type="entry name" value="HTH_ARAC_FAMILY_2"/>
    <property type="match status" value="1"/>
</dbReference>
<organism evidence="5 6">
    <name type="scientific">Bacteroides finegoldii</name>
    <dbReference type="NCBI Taxonomy" id="338188"/>
    <lineage>
        <taxon>Bacteria</taxon>
        <taxon>Pseudomonadati</taxon>
        <taxon>Bacteroidota</taxon>
        <taxon>Bacteroidia</taxon>
        <taxon>Bacteroidales</taxon>
        <taxon>Bacteroidaceae</taxon>
        <taxon>Bacteroides</taxon>
    </lineage>
</organism>
<dbReference type="InterPro" id="IPR018060">
    <property type="entry name" value="HTH_AraC"/>
</dbReference>
<dbReference type="InterPro" id="IPR009057">
    <property type="entry name" value="Homeodomain-like_sf"/>
</dbReference>
<dbReference type="Pfam" id="PF12833">
    <property type="entry name" value="HTH_18"/>
    <property type="match status" value="1"/>
</dbReference>
<keyword evidence="1" id="KW-0805">Transcription regulation</keyword>
<dbReference type="RefSeq" id="WP_055278765.1">
    <property type="nucleotide sequence ID" value="NZ_CABIXA010000006.1"/>
</dbReference>